<reference evidence="1" key="2">
    <citation type="submission" date="2012-06" db="EMBL/GenBank/DDBJ databases">
        <title>Annotation of the Genome Sequence of Fusarium oxysporum Fo47.</title>
        <authorList>
            <consortium name="The Broad Institute Genomics Platform"/>
            <person name="Ma L.-J."/>
            <person name="Corby-Kistler H."/>
            <person name="Broz K."/>
            <person name="Gale L.R."/>
            <person name="Jonkers W."/>
            <person name="O'Donnell K."/>
            <person name="Ploetz R."/>
            <person name="Steinberg C."/>
            <person name="Schwartz D.C."/>
            <person name="VanEtten H."/>
            <person name="Zhou S."/>
            <person name="Young S.K."/>
            <person name="Zeng Q."/>
            <person name="Gargeya S."/>
            <person name="Fitzgerald M."/>
            <person name="Abouelleil A."/>
            <person name="Alvarado L."/>
            <person name="Chapman S.B."/>
            <person name="Gainer-Dewar J."/>
            <person name="Goldberg J."/>
            <person name="Griggs A."/>
            <person name="Gujja S."/>
            <person name="Hansen M."/>
            <person name="Howarth C."/>
            <person name="Imamovic A."/>
            <person name="Ireland A."/>
            <person name="Larimer J."/>
            <person name="McCowan C."/>
            <person name="Murphy C."/>
            <person name="Pearson M."/>
            <person name="Poon T.W."/>
            <person name="Priest M."/>
            <person name="Roberts A."/>
            <person name="Saif S."/>
            <person name="Shea T."/>
            <person name="Sykes S."/>
            <person name="Wortman J."/>
            <person name="Nusbaum C."/>
            <person name="Birren B."/>
        </authorList>
    </citation>
    <scope>NUCLEOTIDE SEQUENCE</scope>
    <source>
        <strain evidence="1">Fo47</strain>
    </source>
</reference>
<dbReference type="InterPro" id="IPR000210">
    <property type="entry name" value="BTB/POZ_dom"/>
</dbReference>
<dbReference type="SMART" id="SM00225">
    <property type="entry name" value="BTB"/>
    <property type="match status" value="1"/>
</dbReference>
<dbReference type="PROSITE" id="PS50097">
    <property type="entry name" value="BTB"/>
    <property type="match status" value="1"/>
</dbReference>
<proteinExistence type="predicted"/>
<dbReference type="EMBL" id="JH717918">
    <property type="protein sequence ID" value="EWZ28852.1"/>
    <property type="molecule type" value="Genomic_DNA"/>
</dbReference>
<dbReference type="SUPFAM" id="SSF54695">
    <property type="entry name" value="POZ domain"/>
    <property type="match status" value="1"/>
</dbReference>
<dbReference type="Proteomes" id="UP000030766">
    <property type="component" value="Unassembled WGS sequence"/>
</dbReference>
<dbReference type="VEuPathDB" id="FungiDB:FOZG_17414"/>
<protein>
    <submittedName>
        <fullName evidence="1">Uncharacterized protein</fullName>
    </submittedName>
</protein>
<dbReference type="AlphaFoldDB" id="W9J9W9"/>
<dbReference type="PANTHER" id="PTHR47843">
    <property type="entry name" value="BTB DOMAIN-CONTAINING PROTEIN-RELATED"/>
    <property type="match status" value="1"/>
</dbReference>
<dbReference type="Gene3D" id="3.30.710.10">
    <property type="entry name" value="Potassium Channel Kv1.1, Chain A"/>
    <property type="match status" value="1"/>
</dbReference>
<evidence type="ECO:0000313" key="1">
    <source>
        <dbReference type="EMBL" id="EWZ28852.1"/>
    </source>
</evidence>
<dbReference type="Pfam" id="PF00651">
    <property type="entry name" value="BTB"/>
    <property type="match status" value="1"/>
</dbReference>
<organism evidence="1">
    <name type="scientific">Fusarium oxysporum Fo47</name>
    <dbReference type="NCBI Taxonomy" id="660027"/>
    <lineage>
        <taxon>Eukaryota</taxon>
        <taxon>Fungi</taxon>
        <taxon>Dikarya</taxon>
        <taxon>Ascomycota</taxon>
        <taxon>Pezizomycotina</taxon>
        <taxon>Sordariomycetes</taxon>
        <taxon>Hypocreomycetidae</taxon>
        <taxon>Hypocreales</taxon>
        <taxon>Nectriaceae</taxon>
        <taxon>Fusarium</taxon>
        <taxon>Fusarium oxysporum species complex</taxon>
    </lineage>
</organism>
<sequence>MASQSSSFLFQLLHSREYSDFTLVCQEQQFYLHKAIVCPQSPVITAALQGEFQEARTKVLNVEAFDVATVRRMVNFMYTEEYEVGYVHEASGSATGHETERTEVTEALLCHVRVNAIADYYNVPKLTQLANSKIQTILRDSWLAESFSHVVKEASVSTGDVALHDIITSTAAYHIEELVEFQSFADLEVMSEFAIKVLRSCARRIRDIESQLQYIQSVCKKEAVRADRVIGNIDNCLRTLSACSNDLVVIQGELS</sequence>
<name>W9J9W9_FUSOX</name>
<dbReference type="PANTHER" id="PTHR47843:SF5">
    <property type="entry name" value="BTB_POZ DOMAIN PROTEIN"/>
    <property type="match status" value="1"/>
</dbReference>
<dbReference type="HOGENOM" id="CLU_057752_2_0_1"/>
<accession>W9J9W9</accession>
<reference evidence="1" key="1">
    <citation type="submission" date="2011-06" db="EMBL/GenBank/DDBJ databases">
        <title>The Genome Sequence of Fusarium oxysporum Fo47.</title>
        <authorList>
            <consortium name="The Broad Institute Genome Sequencing Platform"/>
            <person name="Ma L.-J."/>
            <person name="Gale L.R."/>
            <person name="Schwartz D.C."/>
            <person name="Zhou S."/>
            <person name="Corby-Kistler H."/>
            <person name="Young S.K."/>
            <person name="Zeng Q."/>
            <person name="Gargeya S."/>
            <person name="Fitzgerald M."/>
            <person name="Haas B."/>
            <person name="Abouelleil A."/>
            <person name="Alvarado L."/>
            <person name="Arachchi H.M."/>
            <person name="Berlin A."/>
            <person name="Brown A."/>
            <person name="Chapman S.B."/>
            <person name="Chen Z."/>
            <person name="Dunbar C."/>
            <person name="Freedman E."/>
            <person name="Gearin G."/>
            <person name="Gellesch M."/>
            <person name="Goldberg J."/>
            <person name="Griggs A."/>
            <person name="Gujja S."/>
            <person name="Heiman D."/>
            <person name="Howarth C."/>
            <person name="Larson L."/>
            <person name="Lui A."/>
            <person name="MacDonald P.J.P."/>
            <person name="Mehta T."/>
            <person name="Montmayeur A."/>
            <person name="Murphy C."/>
            <person name="Neiman D."/>
            <person name="Pearson M."/>
            <person name="Priest M."/>
            <person name="Roberts A."/>
            <person name="Saif S."/>
            <person name="Shea T."/>
            <person name="Shenoy N."/>
            <person name="Sisk P."/>
            <person name="Stolte C."/>
            <person name="Sykes S."/>
            <person name="Wortman J."/>
            <person name="Nusbaum C."/>
            <person name="Birren B."/>
        </authorList>
    </citation>
    <scope>NUCLEOTIDE SEQUENCE [LARGE SCALE GENOMIC DNA]</scope>
    <source>
        <strain evidence="1">Fo47</strain>
    </source>
</reference>
<dbReference type="InterPro" id="IPR011333">
    <property type="entry name" value="SKP1/BTB/POZ_sf"/>
</dbReference>
<gene>
    <name evidence="1" type="ORF">FOZG_17414</name>
</gene>
<dbReference type="CDD" id="cd18186">
    <property type="entry name" value="BTB_POZ_ZBTB_KLHL-like"/>
    <property type="match status" value="1"/>
</dbReference>